<dbReference type="EMBL" id="CAJPIZ010011662">
    <property type="protein sequence ID" value="CAG2113274.1"/>
    <property type="molecule type" value="Genomic_DNA"/>
</dbReference>
<evidence type="ECO:0000313" key="3">
    <source>
        <dbReference type="EMBL" id="CAD7636058.1"/>
    </source>
</evidence>
<dbReference type="Pfam" id="PF00536">
    <property type="entry name" value="SAM_1"/>
    <property type="match status" value="1"/>
</dbReference>
<dbReference type="Gene3D" id="1.10.150.50">
    <property type="entry name" value="Transcription Factor, Ets-1"/>
    <property type="match status" value="1"/>
</dbReference>
<evidence type="ECO:0000313" key="2">
    <source>
        <dbReference type="EMBL" id="CAD7632844.1"/>
    </source>
</evidence>
<dbReference type="AlphaFoldDB" id="A0A7R9L942"/>
<dbReference type="EMBL" id="OC872908">
    <property type="protein sequence ID" value="CAD7636058.1"/>
    <property type="molecule type" value="Genomic_DNA"/>
</dbReference>
<dbReference type="EMBL" id="OC866237">
    <property type="protein sequence ID" value="CAD7632844.1"/>
    <property type="molecule type" value="Genomic_DNA"/>
</dbReference>
<evidence type="ECO:0000259" key="1">
    <source>
        <dbReference type="PROSITE" id="PS50105"/>
    </source>
</evidence>
<dbReference type="SUPFAM" id="SSF47769">
    <property type="entry name" value="SAM/Pointed domain"/>
    <property type="match status" value="1"/>
</dbReference>
<reference evidence="3" key="1">
    <citation type="submission" date="2020-11" db="EMBL/GenBank/DDBJ databases">
        <authorList>
            <person name="Tran Van P."/>
        </authorList>
    </citation>
    <scope>NUCLEOTIDE SEQUENCE</scope>
</reference>
<gene>
    <name evidence="2" type="ORF">OSB1V03_LOCUS13245</name>
    <name evidence="3" type="ORF">OSB1V03_LOCUS16447</name>
</gene>
<dbReference type="InterPro" id="IPR001660">
    <property type="entry name" value="SAM"/>
</dbReference>
<dbReference type="Proteomes" id="UP000759131">
    <property type="component" value="Unassembled WGS sequence"/>
</dbReference>
<sequence>MDNSVDEWSAEDVGLWLQKNGFETYVRQFRDEHKIDGKCLLTLTEDDLRSPP</sequence>
<name>A0A7R9L942_9ACAR</name>
<evidence type="ECO:0000313" key="4">
    <source>
        <dbReference type="Proteomes" id="UP000759131"/>
    </source>
</evidence>
<dbReference type="EMBL" id="CAJPIZ010018333">
    <property type="protein sequence ID" value="CAG2116488.1"/>
    <property type="molecule type" value="Genomic_DNA"/>
</dbReference>
<dbReference type="OrthoDB" id="422827at2759"/>
<feature type="non-terminal residue" evidence="3">
    <location>
        <position position="52"/>
    </location>
</feature>
<dbReference type="PROSITE" id="PS50105">
    <property type="entry name" value="SAM_DOMAIN"/>
    <property type="match status" value="1"/>
</dbReference>
<dbReference type="InterPro" id="IPR013761">
    <property type="entry name" value="SAM/pointed_sf"/>
</dbReference>
<protein>
    <recommendedName>
        <fullName evidence="1">SAM domain-containing protein</fullName>
    </recommendedName>
</protein>
<organism evidence="3">
    <name type="scientific">Medioppia subpectinata</name>
    <dbReference type="NCBI Taxonomy" id="1979941"/>
    <lineage>
        <taxon>Eukaryota</taxon>
        <taxon>Metazoa</taxon>
        <taxon>Ecdysozoa</taxon>
        <taxon>Arthropoda</taxon>
        <taxon>Chelicerata</taxon>
        <taxon>Arachnida</taxon>
        <taxon>Acari</taxon>
        <taxon>Acariformes</taxon>
        <taxon>Sarcoptiformes</taxon>
        <taxon>Oribatida</taxon>
        <taxon>Brachypylina</taxon>
        <taxon>Oppioidea</taxon>
        <taxon>Oppiidae</taxon>
        <taxon>Medioppia</taxon>
    </lineage>
</organism>
<accession>A0A7R9L942</accession>
<keyword evidence="4" id="KW-1185">Reference proteome</keyword>
<proteinExistence type="predicted"/>
<feature type="domain" description="SAM" evidence="1">
    <location>
        <begin position="8"/>
        <end position="52"/>
    </location>
</feature>